<evidence type="ECO:0000259" key="1">
    <source>
        <dbReference type="SMART" id="SM00849"/>
    </source>
</evidence>
<protein>
    <recommendedName>
        <fullName evidence="1">Metallo-beta-lactamase domain-containing protein</fullName>
    </recommendedName>
</protein>
<gene>
    <name evidence="2" type="ORF">CVT23_15880</name>
</gene>
<dbReference type="PANTHER" id="PTHR23131:SF4">
    <property type="entry name" value="METALLO-BETA-LACTAMASE SUPERFAMILY POTEIN"/>
    <property type="match status" value="1"/>
</dbReference>
<dbReference type="RefSeq" id="WP_109792230.1">
    <property type="nucleotide sequence ID" value="NZ_PHIG01000039.1"/>
</dbReference>
<evidence type="ECO:0000313" key="2">
    <source>
        <dbReference type="EMBL" id="PJK28809.1"/>
    </source>
</evidence>
<keyword evidence="3" id="KW-1185">Reference proteome</keyword>
<dbReference type="SUPFAM" id="SSF56281">
    <property type="entry name" value="Metallo-hydrolase/oxidoreductase"/>
    <property type="match status" value="1"/>
</dbReference>
<evidence type="ECO:0000313" key="3">
    <source>
        <dbReference type="Proteomes" id="UP000229498"/>
    </source>
</evidence>
<dbReference type="Proteomes" id="UP000229498">
    <property type="component" value="Unassembled WGS sequence"/>
</dbReference>
<accession>A0A2M9FZE5</accession>
<dbReference type="Gene3D" id="1.10.10.10">
    <property type="entry name" value="Winged helix-like DNA-binding domain superfamily/Winged helix DNA-binding domain"/>
    <property type="match status" value="1"/>
</dbReference>
<dbReference type="AlphaFoldDB" id="A0A2M9FZE5"/>
<dbReference type="InterPro" id="IPR036388">
    <property type="entry name" value="WH-like_DNA-bd_sf"/>
</dbReference>
<dbReference type="Pfam" id="PF00753">
    <property type="entry name" value="Lactamase_B"/>
    <property type="match status" value="1"/>
</dbReference>
<name>A0A2M9FZE5_9PROT</name>
<comment type="caution">
    <text evidence="2">The sequence shown here is derived from an EMBL/GenBank/DDBJ whole genome shotgun (WGS) entry which is preliminary data.</text>
</comment>
<feature type="domain" description="Metallo-beta-lactamase" evidence="1">
    <location>
        <begin position="45"/>
        <end position="262"/>
    </location>
</feature>
<dbReference type="PANTHER" id="PTHR23131">
    <property type="entry name" value="ENDORIBONUCLEASE LACTB2"/>
    <property type="match status" value="1"/>
</dbReference>
<dbReference type="EMBL" id="PHIG01000039">
    <property type="protein sequence ID" value="PJK28809.1"/>
    <property type="molecule type" value="Genomic_DNA"/>
</dbReference>
<proteinExistence type="predicted"/>
<dbReference type="SMART" id="SM00849">
    <property type="entry name" value="Lactamase_B"/>
    <property type="match status" value="1"/>
</dbReference>
<reference evidence="2 3" key="1">
    <citation type="submission" date="2017-11" db="EMBL/GenBank/DDBJ databases">
        <title>Draft genome sequence of Rhizobiales bacterium SY3-13.</title>
        <authorList>
            <person name="Sun C."/>
        </authorList>
    </citation>
    <scope>NUCLEOTIDE SEQUENCE [LARGE SCALE GENOMIC DNA]</scope>
    <source>
        <strain evidence="2 3">SY3-13</strain>
    </source>
</reference>
<dbReference type="OrthoDB" id="2971563at2"/>
<dbReference type="InterPro" id="IPR036866">
    <property type="entry name" value="RibonucZ/Hydroxyglut_hydro"/>
</dbReference>
<sequence>MNSFPVKPELDYVFGDARPEGAATMEVAPGVHWIRMAIPIPGLDYINLWLLQDGDGWTIVDTGLKSREIAAWWEEIFETRLAGKPVKRVICTHFHTDHVGQAGWLTERWNCMLWMSLGEWAFGRTMALDVAERVPDDVVEHYRRIGYSEEMLEALRERGFHRVSKMMTPIPRAFRRLTHDQRFKIGPHTWRVIVGRGHSPEHVALFCENLNVLISGDQILPAITPHIGVYPAEPDANPLALYLETLDNFRPLPDDVLVLPAHGDPFRNLHARINYLQDHHRARLKALWHAAPEWTSIRELLPSLFRRELGPDDMPLAFSEAISHIHMLIGRGRMERRMGDDGVYRYRSAGLDKAA</sequence>
<dbReference type="Gene3D" id="3.60.15.10">
    <property type="entry name" value="Ribonuclease Z/Hydroxyacylglutathione hydrolase-like"/>
    <property type="match status" value="1"/>
</dbReference>
<organism evidence="2 3">
    <name type="scientific">Minwuia thermotolerans</name>
    <dbReference type="NCBI Taxonomy" id="2056226"/>
    <lineage>
        <taxon>Bacteria</taxon>
        <taxon>Pseudomonadati</taxon>
        <taxon>Pseudomonadota</taxon>
        <taxon>Alphaproteobacteria</taxon>
        <taxon>Minwuiales</taxon>
        <taxon>Minwuiaceae</taxon>
        <taxon>Minwuia</taxon>
    </lineage>
</organism>
<dbReference type="InterPro" id="IPR050662">
    <property type="entry name" value="Sec-metab_biosynth-thioest"/>
</dbReference>
<dbReference type="InterPro" id="IPR001279">
    <property type="entry name" value="Metallo-B-lactamas"/>
</dbReference>